<sequence>MEQRYINYDKPTKKQREYESGVYLRINSNKLVFNKLNYFICIKLSNTNKIQTINPEIMNKTTKLLGGLLITTIATSCGTGGTNQSAQANDPLANSPIVGQYVQVGTDKVMSCDQKLLADTVRIPLSFFAEELEIVKLDNRDEALVGQTGMTISDNYILMHGRQPNPFKLFDRKGNFLTNIGAIGQGPGEYQMVYDAKLDEANNRIYILPWNASQLLVYDLQGKVLDPIPLCLRCPKAKFSVDLPEDKVSVVVLPFKGYPAVAWIQDLKGNRISCIEPGHLEAPQDFSNEVTAGFNLPGTFDVNILCIMPTRVDSLYQYDDDNSRLIPTFTLNFPNTDKIPWHGYGEWPHHFIGDFSEPPIEVAPGAWTNGQTYHYIVDKKTGKGSFFKLYNDYFGNLEIGYPSYAFSNGYYTRNIEPGNLLTDIENALKNQEISDDMRKKLTDLQASIDENDNNYVMIAKLKP</sequence>
<evidence type="ECO:0000313" key="2">
    <source>
        <dbReference type="Proteomes" id="UP000195975"/>
    </source>
</evidence>
<comment type="caution">
    <text evidence="1">The sequence shown here is derived from an EMBL/GenBank/DDBJ whole genome shotgun (WGS) entry which is preliminary data.</text>
</comment>
<reference evidence="2" key="1">
    <citation type="submission" date="2017-04" db="EMBL/GenBank/DDBJ databases">
        <title>Function of individual gut microbiota members based on whole genome sequencing of pure cultures obtained from chicken caecum.</title>
        <authorList>
            <person name="Medvecky M."/>
            <person name="Cejkova D."/>
            <person name="Polansky O."/>
            <person name="Karasova D."/>
            <person name="Kubasova T."/>
            <person name="Cizek A."/>
            <person name="Rychlik I."/>
        </authorList>
    </citation>
    <scope>NUCLEOTIDE SEQUENCE [LARGE SCALE GENOMIC DNA]</scope>
    <source>
        <strain evidence="2">An42</strain>
    </source>
</reference>
<protein>
    <submittedName>
        <fullName evidence="1">6-bladed beta-propeller</fullName>
    </submittedName>
</protein>
<gene>
    <name evidence="1" type="ORF">B5F96_14855</name>
</gene>
<dbReference type="EMBL" id="NFIJ01000019">
    <property type="protein sequence ID" value="OUO03773.1"/>
    <property type="molecule type" value="Genomic_DNA"/>
</dbReference>
<organism evidence="1 2">
    <name type="scientific">Parabacteroides johnsonii</name>
    <dbReference type="NCBI Taxonomy" id="387661"/>
    <lineage>
        <taxon>Bacteria</taxon>
        <taxon>Pseudomonadati</taxon>
        <taxon>Bacteroidota</taxon>
        <taxon>Bacteroidia</taxon>
        <taxon>Bacteroidales</taxon>
        <taxon>Tannerellaceae</taxon>
        <taxon>Parabacteroides</taxon>
    </lineage>
</organism>
<evidence type="ECO:0000313" key="1">
    <source>
        <dbReference type="EMBL" id="OUO03773.1"/>
    </source>
</evidence>
<name>A0A9Q5X710_9BACT</name>
<dbReference type="Pfam" id="PF17170">
    <property type="entry name" value="DUF5128"/>
    <property type="match status" value="1"/>
</dbReference>
<dbReference type="AlphaFoldDB" id="A0A9Q5X710"/>
<accession>A0A9Q5X710</accession>
<proteinExistence type="predicted"/>
<dbReference type="Proteomes" id="UP000195975">
    <property type="component" value="Unassembled WGS sequence"/>
</dbReference>